<organism evidence="1 2">
    <name type="scientific">Candidatus Phytoplasma rubi</name>
    <dbReference type="NCBI Taxonomy" id="399025"/>
    <lineage>
        <taxon>Bacteria</taxon>
        <taxon>Bacillati</taxon>
        <taxon>Mycoplasmatota</taxon>
        <taxon>Mollicutes</taxon>
        <taxon>Acholeplasmatales</taxon>
        <taxon>Acholeplasmataceae</taxon>
        <taxon>Candidatus Phytoplasma</taxon>
        <taxon>16SrV (Elm yellows group)</taxon>
    </lineage>
</organism>
<dbReference type="RefSeq" id="WP_268850062.1">
    <property type="nucleotide sequence ID" value="NZ_CP114006.1"/>
</dbReference>
<gene>
    <name evidence="1" type="ORF">RS022_02740</name>
</gene>
<proteinExistence type="predicted"/>
<reference evidence="1 2" key="1">
    <citation type="journal article" date="2023" name="Microbiol. Resour. Announc.">
        <title>Complete Genome of 'Candidatus Phytoplasma rubi' RS, a Phytopathogenic Bacterium Associated with Rubus Stunt Disease.</title>
        <authorList>
            <person name="Duckeck D."/>
            <person name="Zubert C."/>
            <person name="Bohm J.W."/>
            <person name="Carminati G."/>
            <person name="Schneider B."/>
            <person name="Kube M."/>
        </authorList>
    </citation>
    <scope>NUCLEOTIDE SEQUENCE [LARGE SCALE GENOMIC DNA]</scope>
    <source>
        <strain evidence="1 2">RS</strain>
    </source>
</reference>
<name>A0ABY7BR84_9MOLU</name>
<evidence type="ECO:0000313" key="2">
    <source>
        <dbReference type="Proteomes" id="UP001164727"/>
    </source>
</evidence>
<accession>A0ABY7BR84</accession>
<dbReference type="EMBL" id="CP114006">
    <property type="protein sequence ID" value="WAN63225.1"/>
    <property type="molecule type" value="Genomic_DNA"/>
</dbReference>
<protein>
    <submittedName>
        <fullName evidence="1">Uncharacterized protein</fullName>
    </submittedName>
</protein>
<dbReference type="Proteomes" id="UP001164727">
    <property type="component" value="Chromosome"/>
</dbReference>
<evidence type="ECO:0000313" key="1">
    <source>
        <dbReference type="EMBL" id="WAN63225.1"/>
    </source>
</evidence>
<keyword evidence="2" id="KW-1185">Reference proteome</keyword>
<sequence length="50" mass="6134">MENQENQINVFNFANYIIKNTSYPVTNMKLQKLIYYVYTKHLVEKENQYL</sequence>